<evidence type="ECO:0000256" key="1">
    <source>
        <dbReference type="SAM" id="SignalP"/>
    </source>
</evidence>
<dbReference type="OrthoDB" id="8703307at2"/>
<name>A0A3N7HK08_9BURK</name>
<proteinExistence type="predicted"/>
<feature type="chain" id="PRO_5018113354" description="Lipoprotein SmpA/OmlA domain-containing protein" evidence="1">
    <location>
        <begin position="26"/>
        <end position="118"/>
    </location>
</feature>
<feature type="signal peptide" evidence="1">
    <location>
        <begin position="1"/>
        <end position="25"/>
    </location>
</feature>
<dbReference type="RefSeq" id="WP_124542628.1">
    <property type="nucleotide sequence ID" value="NZ_QUSW01000007.1"/>
</dbReference>
<reference evidence="2 3" key="2">
    <citation type="submission" date="2018-12" db="EMBL/GenBank/DDBJ databases">
        <title>Rhizobacter gummiphilus sp. nov., a rubber-degrading bacterium isolated from the soil of a botanical garden in Japan.</title>
        <authorList>
            <person name="Shunsuke S.S."/>
        </authorList>
    </citation>
    <scope>NUCLEOTIDE SEQUENCE [LARGE SCALE GENOMIC DNA]</scope>
    <source>
        <strain evidence="2 3">S-16</strain>
    </source>
</reference>
<reference evidence="2 3" key="1">
    <citation type="submission" date="2018-08" db="EMBL/GenBank/DDBJ databases">
        <authorList>
            <person name="Khan S.A."/>
            <person name="Jeon C.O."/>
            <person name="Chun B.H."/>
            <person name="Jeong S.E."/>
        </authorList>
    </citation>
    <scope>NUCLEOTIDE SEQUENCE [LARGE SCALE GENOMIC DNA]</scope>
    <source>
        <strain evidence="2 3">S-16</strain>
    </source>
</reference>
<organism evidence="2 3">
    <name type="scientific">Piscinibacter terrae</name>
    <dbReference type="NCBI Taxonomy" id="2496871"/>
    <lineage>
        <taxon>Bacteria</taxon>
        <taxon>Pseudomonadati</taxon>
        <taxon>Pseudomonadota</taxon>
        <taxon>Betaproteobacteria</taxon>
        <taxon>Burkholderiales</taxon>
        <taxon>Sphaerotilaceae</taxon>
        <taxon>Piscinibacter</taxon>
    </lineage>
</organism>
<gene>
    <name evidence="2" type="ORF">DZC73_22430</name>
</gene>
<dbReference type="EMBL" id="QUSW01000007">
    <property type="protein sequence ID" value="RQP22407.1"/>
    <property type="molecule type" value="Genomic_DNA"/>
</dbReference>
<keyword evidence="1" id="KW-0732">Signal</keyword>
<accession>A0A3N7HK08</accession>
<keyword evidence="3" id="KW-1185">Reference proteome</keyword>
<sequence>MKRVGCITVFTACLCVACASPPDAATDGAGTARTPAGQALTPQAAMDMIAIGRSRKADVSSALGTAVVVPFDSGYEVWVYRWAGADRTPRAATELVVLFAPSGVATKARIRPGLAPVD</sequence>
<comment type="caution">
    <text evidence="2">The sequence shown here is derived from an EMBL/GenBank/DDBJ whole genome shotgun (WGS) entry which is preliminary data.</text>
</comment>
<evidence type="ECO:0000313" key="3">
    <source>
        <dbReference type="Proteomes" id="UP000267464"/>
    </source>
</evidence>
<dbReference type="Proteomes" id="UP000267464">
    <property type="component" value="Unassembled WGS sequence"/>
</dbReference>
<evidence type="ECO:0008006" key="4">
    <source>
        <dbReference type="Google" id="ProtNLM"/>
    </source>
</evidence>
<protein>
    <recommendedName>
        <fullName evidence="4">Lipoprotein SmpA/OmlA domain-containing protein</fullName>
    </recommendedName>
</protein>
<evidence type="ECO:0000313" key="2">
    <source>
        <dbReference type="EMBL" id="RQP22407.1"/>
    </source>
</evidence>
<dbReference type="AlphaFoldDB" id="A0A3N7HK08"/>